<evidence type="ECO:0000313" key="1">
    <source>
        <dbReference type="EMBL" id="VDP08981.1"/>
    </source>
</evidence>
<accession>A0A183G6W9</accession>
<reference evidence="1 2" key="1">
    <citation type="submission" date="2018-11" db="EMBL/GenBank/DDBJ databases">
        <authorList>
            <consortium name="Pathogen Informatics"/>
        </authorList>
    </citation>
    <scope>NUCLEOTIDE SEQUENCE [LARGE SCALE GENOMIC DNA]</scope>
</reference>
<dbReference type="Proteomes" id="UP000050761">
    <property type="component" value="Unassembled WGS sequence"/>
</dbReference>
<dbReference type="EMBL" id="UZAH01030036">
    <property type="protein sequence ID" value="VDP08981.1"/>
    <property type="molecule type" value="Genomic_DNA"/>
</dbReference>
<dbReference type="WBParaSite" id="HPBE_0001747501-mRNA-1">
    <property type="protein sequence ID" value="HPBE_0001747501-mRNA-1"/>
    <property type="gene ID" value="HPBE_0001747501"/>
</dbReference>
<dbReference type="AlphaFoldDB" id="A0A183G6W9"/>
<sequence>MLGDRGMQAIQSMNLNQFMEKWRKCGKSGEGEHSIRATDFFRHYFQEACTPTDAIKQYACRQSGNSGKKPELKDLPEHLKRKRLSINNGSFPDDSSCMSSNSELQFCDKDDTNATLNVTCIGVRYVSAIWTSF</sequence>
<dbReference type="OrthoDB" id="5900829at2759"/>
<evidence type="ECO:0000313" key="2">
    <source>
        <dbReference type="Proteomes" id="UP000050761"/>
    </source>
</evidence>
<organism evidence="2 3">
    <name type="scientific">Heligmosomoides polygyrus</name>
    <name type="common">Parasitic roundworm</name>
    <dbReference type="NCBI Taxonomy" id="6339"/>
    <lineage>
        <taxon>Eukaryota</taxon>
        <taxon>Metazoa</taxon>
        <taxon>Ecdysozoa</taxon>
        <taxon>Nematoda</taxon>
        <taxon>Chromadorea</taxon>
        <taxon>Rhabditida</taxon>
        <taxon>Rhabditina</taxon>
        <taxon>Rhabditomorpha</taxon>
        <taxon>Strongyloidea</taxon>
        <taxon>Heligmosomidae</taxon>
        <taxon>Heligmosomoides</taxon>
    </lineage>
</organism>
<reference evidence="3" key="2">
    <citation type="submission" date="2019-09" db="UniProtKB">
        <authorList>
            <consortium name="WormBaseParasite"/>
        </authorList>
    </citation>
    <scope>IDENTIFICATION</scope>
</reference>
<name>A0A183G6W9_HELPZ</name>
<accession>A0A3P8AE53</accession>
<gene>
    <name evidence="1" type="ORF">HPBE_LOCUS17474</name>
</gene>
<protein>
    <submittedName>
        <fullName evidence="3">Calglandulin</fullName>
    </submittedName>
</protein>
<keyword evidence="2" id="KW-1185">Reference proteome</keyword>
<proteinExistence type="predicted"/>
<evidence type="ECO:0000313" key="3">
    <source>
        <dbReference type="WBParaSite" id="HPBE_0001747501-mRNA-1"/>
    </source>
</evidence>